<reference evidence="7 8" key="1">
    <citation type="submission" date="2020-06" db="EMBL/GenBank/DDBJ databases">
        <title>Actinomadura xiongansis sp. nov., isolated from soil of Baiyangdian.</title>
        <authorList>
            <person name="Zhang X."/>
        </authorList>
    </citation>
    <scope>NUCLEOTIDE SEQUENCE [LARGE SCALE GENOMIC DNA]</scope>
    <source>
        <strain evidence="7 8">HBUM206468</strain>
    </source>
</reference>
<feature type="region of interest" description="Disordered" evidence="6">
    <location>
        <begin position="1"/>
        <end position="27"/>
    </location>
</feature>
<keyword evidence="2 5" id="KW-0547">Nucleotide-binding</keyword>
<dbReference type="GO" id="GO:0016874">
    <property type="term" value="F:ligase activity"/>
    <property type="evidence" value="ECO:0007669"/>
    <property type="project" value="UniProtKB-KW"/>
</dbReference>
<dbReference type="InterPro" id="IPR014746">
    <property type="entry name" value="Gln_synth/guanido_kin_cat_dom"/>
</dbReference>
<dbReference type="SUPFAM" id="SSF55931">
    <property type="entry name" value="Glutamine synthetase/guanido kinase"/>
    <property type="match status" value="1"/>
</dbReference>
<evidence type="ECO:0000256" key="3">
    <source>
        <dbReference type="ARBA" id="ARBA00022840"/>
    </source>
</evidence>
<accession>A0ABR7LYQ6</accession>
<dbReference type="EC" id="6.3.2.2" evidence="5"/>
<evidence type="ECO:0000313" key="8">
    <source>
        <dbReference type="Proteomes" id="UP000805614"/>
    </source>
</evidence>
<evidence type="ECO:0000256" key="6">
    <source>
        <dbReference type="SAM" id="MobiDB-lite"/>
    </source>
</evidence>
<sequence length="397" mass="41640">MQIVTNVGGPHTGTGTAPQPERSSGNGLTFGVEEEFLLVDVVSRRTVPRAADVLARLAAPGHGMTGISFHAELLGTQVEATTGICTDTATLRRELRDARMRLAAAAGAEELRIVASGTPVLPGPPPPVTANLRFIRIAEMYAGVTADYQACGCHVHVGVDDRETSVAVVNHLRPWLPTLLALSVNSPFDHGVDSGYGSWRAIDQSRFPSSGVPPWFPSAAAYDAQMARLIDCGVLVDSCMTVWLARPSSRLPTVEVRAADAAATVDEAVLQAALVRGLVRTALSELAAGREAPPVDGPICAAAMWSAARHGLGGPGVHPLLERPLPATRLLAELLRRVRPALEDTGDLAEVRRLLAGMAIRGSGAARQRRAAAGGVRAVVDMLVEQTVCGEGGARDP</sequence>
<dbReference type="RefSeq" id="WP_187246938.1">
    <property type="nucleotide sequence ID" value="NZ_BAAAOK010000004.1"/>
</dbReference>
<gene>
    <name evidence="7" type="ORF">HKK74_30995</name>
</gene>
<dbReference type="InterPro" id="IPR011793">
    <property type="entry name" value="YbdK"/>
</dbReference>
<feature type="compositionally biased region" description="Polar residues" evidence="6">
    <location>
        <begin position="13"/>
        <end position="27"/>
    </location>
</feature>
<keyword evidence="3 5" id="KW-0067">ATP-binding</keyword>
<dbReference type="InterPro" id="IPR050141">
    <property type="entry name" value="GCL_type2/YbdK_subfam"/>
</dbReference>
<dbReference type="Proteomes" id="UP000805614">
    <property type="component" value="Unassembled WGS sequence"/>
</dbReference>
<dbReference type="Pfam" id="PF04107">
    <property type="entry name" value="GCS2"/>
    <property type="match status" value="1"/>
</dbReference>
<evidence type="ECO:0000256" key="2">
    <source>
        <dbReference type="ARBA" id="ARBA00022741"/>
    </source>
</evidence>
<comment type="caution">
    <text evidence="7">The sequence shown here is derived from an EMBL/GenBank/DDBJ whole genome shotgun (WGS) entry which is preliminary data.</text>
</comment>
<dbReference type="PANTHER" id="PTHR36510:SF1">
    <property type="entry name" value="GLUTAMATE--CYSTEINE LIGASE 2-RELATED"/>
    <property type="match status" value="1"/>
</dbReference>
<evidence type="ECO:0000256" key="4">
    <source>
        <dbReference type="ARBA" id="ARBA00048819"/>
    </source>
</evidence>
<comment type="similarity">
    <text evidence="5">Belongs to the glutamate--cysteine ligase type 2 family. YbdK subfamily.</text>
</comment>
<name>A0ABR7LYQ6_9ACTN</name>
<comment type="catalytic activity">
    <reaction evidence="4 5">
        <text>L-cysteine + L-glutamate + ATP = gamma-L-glutamyl-L-cysteine + ADP + phosphate + H(+)</text>
        <dbReference type="Rhea" id="RHEA:13285"/>
        <dbReference type="ChEBI" id="CHEBI:15378"/>
        <dbReference type="ChEBI" id="CHEBI:29985"/>
        <dbReference type="ChEBI" id="CHEBI:30616"/>
        <dbReference type="ChEBI" id="CHEBI:35235"/>
        <dbReference type="ChEBI" id="CHEBI:43474"/>
        <dbReference type="ChEBI" id="CHEBI:58173"/>
        <dbReference type="ChEBI" id="CHEBI:456216"/>
        <dbReference type="EC" id="6.3.2.2"/>
    </reaction>
</comment>
<evidence type="ECO:0000313" key="7">
    <source>
        <dbReference type="EMBL" id="MBC6469886.1"/>
    </source>
</evidence>
<evidence type="ECO:0000256" key="5">
    <source>
        <dbReference type="HAMAP-Rule" id="MF_01609"/>
    </source>
</evidence>
<proteinExistence type="inferred from homology"/>
<comment type="function">
    <text evidence="5">ATP-dependent carboxylate-amine ligase which exhibits weak glutamate--cysteine ligase activity.</text>
</comment>
<organism evidence="7 8">
    <name type="scientific">Actinomadura alba</name>
    <dbReference type="NCBI Taxonomy" id="406431"/>
    <lineage>
        <taxon>Bacteria</taxon>
        <taxon>Bacillati</taxon>
        <taxon>Actinomycetota</taxon>
        <taxon>Actinomycetes</taxon>
        <taxon>Streptosporangiales</taxon>
        <taxon>Thermomonosporaceae</taxon>
        <taxon>Actinomadura</taxon>
    </lineage>
</organism>
<dbReference type="Gene3D" id="3.30.590.20">
    <property type="match status" value="1"/>
</dbReference>
<evidence type="ECO:0000256" key="1">
    <source>
        <dbReference type="ARBA" id="ARBA00022598"/>
    </source>
</evidence>
<dbReference type="NCBIfam" id="NF010041">
    <property type="entry name" value="PRK13517.1-1"/>
    <property type="match status" value="1"/>
</dbReference>
<keyword evidence="8" id="KW-1185">Reference proteome</keyword>
<dbReference type="NCBIfam" id="TIGR02050">
    <property type="entry name" value="gshA_cyan_rel"/>
    <property type="match status" value="1"/>
</dbReference>
<dbReference type="PANTHER" id="PTHR36510">
    <property type="entry name" value="GLUTAMATE--CYSTEINE LIGASE 2-RELATED"/>
    <property type="match status" value="1"/>
</dbReference>
<protein>
    <recommendedName>
        <fullName evidence="5">Putative glutamate--cysteine ligase 2</fullName>
        <ecNumber evidence="5">6.3.2.2</ecNumber>
    </recommendedName>
    <alternativeName>
        <fullName evidence="5">Gamma-glutamylcysteine synthetase 2</fullName>
        <shortName evidence="5">GCS 2</shortName>
        <shortName evidence="5">Gamma-GCS 2</shortName>
    </alternativeName>
</protein>
<dbReference type="InterPro" id="IPR006336">
    <property type="entry name" value="GCS2"/>
</dbReference>
<dbReference type="EMBL" id="JABVEC010000033">
    <property type="protein sequence ID" value="MBC6469886.1"/>
    <property type="molecule type" value="Genomic_DNA"/>
</dbReference>
<dbReference type="HAMAP" id="MF_01609">
    <property type="entry name" value="Glu_cys_ligase_2"/>
    <property type="match status" value="1"/>
</dbReference>
<keyword evidence="1 5" id="KW-0436">Ligase</keyword>